<dbReference type="GO" id="GO:0033567">
    <property type="term" value="P:DNA replication, Okazaki fragment processing"/>
    <property type="evidence" value="ECO:0007669"/>
    <property type="project" value="InterPro"/>
</dbReference>
<accession>A0AAD5DXL9</accession>
<keyword evidence="4" id="KW-1185">Reference proteome</keyword>
<proteinExistence type="predicted"/>
<sequence>MVAVFDTPAAKRAPQQQREQLAAGYLQRRKRRRQSPADGQGSAGPAAFGSTAAPRPAGGDPLRPFKREVEQLGGICLEAAAGWEADDGLAAAAAAVGQQHPPACVLVASGDADMQQLLAPQVAWLQLHNQPSPSCPLGLELVTAADFVQRLGFPPAAYPDWLALVGKREASIGGAGVGGKAAAKLLARYGSLEAVLQAAEAGELKGWGPAAQRLLDGTGSSTREERAAQLRRNRRLFAANADASVVQPRGMQQLEARLQSLQPVQQPAGAAEQQQRPVWSGLLPAAQLAWQHPLHARRWRHLQQLVYEGQCQAGSGGSSSGCSRGPWQPRQSATPEGLAADELWEQPGGRSTAVFYICPCDVAPASWERAMQVVQQAQQGGDATPSLMPLLTGGMRHHVKLVQRAGYSVRLAVPPPLLNGAIPQR</sequence>
<dbReference type="SUPFAM" id="SSF88723">
    <property type="entry name" value="PIN domain-like"/>
    <property type="match status" value="1"/>
</dbReference>
<dbReference type="InterPro" id="IPR036279">
    <property type="entry name" value="5-3_exonuclease_C_sf"/>
</dbReference>
<evidence type="ECO:0000256" key="1">
    <source>
        <dbReference type="SAM" id="MobiDB-lite"/>
    </source>
</evidence>
<dbReference type="SMART" id="SM00475">
    <property type="entry name" value="53EXOc"/>
    <property type="match status" value="1"/>
</dbReference>
<dbReference type="PANTHER" id="PTHR42646:SF2">
    <property type="entry name" value="5'-3' EXONUCLEASE FAMILY PROTEIN"/>
    <property type="match status" value="1"/>
</dbReference>
<dbReference type="Gene3D" id="1.10.150.20">
    <property type="entry name" value="5' to 3' exonuclease, C-terminal subdomain"/>
    <property type="match status" value="1"/>
</dbReference>
<dbReference type="SUPFAM" id="SSF47807">
    <property type="entry name" value="5' to 3' exonuclease, C-terminal subdomain"/>
    <property type="match status" value="1"/>
</dbReference>
<feature type="domain" description="5'-3' exonuclease" evidence="2">
    <location>
        <begin position="24"/>
        <end position="255"/>
    </location>
</feature>
<dbReference type="GO" id="GO:0003677">
    <property type="term" value="F:DNA binding"/>
    <property type="evidence" value="ECO:0007669"/>
    <property type="project" value="InterPro"/>
</dbReference>
<dbReference type="Gene3D" id="3.40.50.1010">
    <property type="entry name" value="5'-nuclease"/>
    <property type="match status" value="1"/>
</dbReference>
<reference evidence="3" key="1">
    <citation type="submission" date="2020-11" db="EMBL/GenBank/DDBJ databases">
        <title>Chlorella ohadii genome sequencing and assembly.</title>
        <authorList>
            <person name="Murik O."/>
            <person name="Treves H."/>
            <person name="Kedem I."/>
            <person name="Shotland Y."/>
            <person name="Kaplan A."/>
        </authorList>
    </citation>
    <scope>NUCLEOTIDE SEQUENCE</scope>
    <source>
        <strain evidence="3">1</strain>
    </source>
</reference>
<evidence type="ECO:0000313" key="4">
    <source>
        <dbReference type="Proteomes" id="UP001205105"/>
    </source>
</evidence>
<gene>
    <name evidence="3" type="ORF">COHA_001980</name>
</gene>
<dbReference type="Proteomes" id="UP001205105">
    <property type="component" value="Unassembled WGS sequence"/>
</dbReference>
<feature type="region of interest" description="Disordered" evidence="1">
    <location>
        <begin position="1"/>
        <end position="64"/>
    </location>
</feature>
<evidence type="ECO:0000313" key="3">
    <source>
        <dbReference type="EMBL" id="KAI7844433.1"/>
    </source>
</evidence>
<dbReference type="AlphaFoldDB" id="A0AAD5DXL9"/>
<dbReference type="InterPro" id="IPR002421">
    <property type="entry name" value="5-3_exonuclease"/>
</dbReference>
<organism evidence="3 4">
    <name type="scientific">Chlorella ohadii</name>
    <dbReference type="NCBI Taxonomy" id="2649997"/>
    <lineage>
        <taxon>Eukaryota</taxon>
        <taxon>Viridiplantae</taxon>
        <taxon>Chlorophyta</taxon>
        <taxon>core chlorophytes</taxon>
        <taxon>Trebouxiophyceae</taxon>
        <taxon>Chlorellales</taxon>
        <taxon>Chlorellaceae</taxon>
        <taxon>Chlorella clade</taxon>
        <taxon>Chlorella</taxon>
    </lineage>
</organism>
<protein>
    <recommendedName>
        <fullName evidence="2">5'-3' exonuclease domain-containing protein</fullName>
    </recommendedName>
</protein>
<name>A0AAD5DXL9_9CHLO</name>
<dbReference type="GO" id="GO:0008409">
    <property type="term" value="F:5'-3' exonuclease activity"/>
    <property type="evidence" value="ECO:0007669"/>
    <property type="project" value="InterPro"/>
</dbReference>
<evidence type="ECO:0000259" key="2">
    <source>
        <dbReference type="SMART" id="SM00475"/>
    </source>
</evidence>
<comment type="caution">
    <text evidence="3">The sequence shown here is derived from an EMBL/GenBank/DDBJ whole genome shotgun (WGS) entry which is preliminary data.</text>
</comment>
<dbReference type="EMBL" id="JADXDR010000030">
    <property type="protein sequence ID" value="KAI7844433.1"/>
    <property type="molecule type" value="Genomic_DNA"/>
</dbReference>
<dbReference type="PANTHER" id="PTHR42646">
    <property type="entry name" value="FLAP ENDONUCLEASE XNI"/>
    <property type="match status" value="1"/>
</dbReference>
<dbReference type="GO" id="GO:0017108">
    <property type="term" value="F:5'-flap endonuclease activity"/>
    <property type="evidence" value="ECO:0007669"/>
    <property type="project" value="InterPro"/>
</dbReference>
<dbReference type="InterPro" id="IPR029060">
    <property type="entry name" value="PIN-like_dom_sf"/>
</dbReference>
<dbReference type="InterPro" id="IPR038969">
    <property type="entry name" value="FEN"/>
</dbReference>